<organism evidence="1">
    <name type="scientific">marine sediment metagenome</name>
    <dbReference type="NCBI Taxonomy" id="412755"/>
    <lineage>
        <taxon>unclassified sequences</taxon>
        <taxon>metagenomes</taxon>
        <taxon>ecological metagenomes</taxon>
    </lineage>
</organism>
<comment type="caution">
    <text evidence="1">The sequence shown here is derived from an EMBL/GenBank/DDBJ whole genome shotgun (WGS) entry which is preliminary data.</text>
</comment>
<feature type="non-terminal residue" evidence="1">
    <location>
        <position position="1"/>
    </location>
</feature>
<gene>
    <name evidence="1" type="ORF">S01H1_34125</name>
</gene>
<accession>X0V7A0</accession>
<name>X0V7A0_9ZZZZ</name>
<dbReference type="EMBL" id="BARS01021223">
    <property type="protein sequence ID" value="GAG13980.1"/>
    <property type="molecule type" value="Genomic_DNA"/>
</dbReference>
<reference evidence="1" key="1">
    <citation type="journal article" date="2014" name="Front. Microbiol.">
        <title>High frequency of phylogenetically diverse reductive dehalogenase-homologous genes in deep subseafloor sedimentary metagenomes.</title>
        <authorList>
            <person name="Kawai M."/>
            <person name="Futagami T."/>
            <person name="Toyoda A."/>
            <person name="Takaki Y."/>
            <person name="Nishi S."/>
            <person name="Hori S."/>
            <person name="Arai W."/>
            <person name="Tsubouchi T."/>
            <person name="Morono Y."/>
            <person name="Uchiyama I."/>
            <person name="Ito T."/>
            <person name="Fujiyama A."/>
            <person name="Inagaki F."/>
            <person name="Takami H."/>
        </authorList>
    </citation>
    <scope>NUCLEOTIDE SEQUENCE</scope>
    <source>
        <strain evidence="1">Expedition CK06-06</strain>
    </source>
</reference>
<sequence>NMFIKNDAYKKILNKLKAYDILEKEVKERKAKYLSSVK</sequence>
<protein>
    <submittedName>
        <fullName evidence="1">Uncharacterized protein</fullName>
    </submittedName>
</protein>
<dbReference type="AlphaFoldDB" id="X0V7A0"/>
<evidence type="ECO:0000313" key="1">
    <source>
        <dbReference type="EMBL" id="GAG13980.1"/>
    </source>
</evidence>
<proteinExistence type="predicted"/>